<keyword evidence="4" id="KW-0732">Signal</keyword>
<proteinExistence type="inferred from homology"/>
<dbReference type="PRINTS" id="PR00741">
    <property type="entry name" value="GLHYDRLASE29"/>
</dbReference>
<comment type="function">
    <text evidence="1">Alpha-L-fucosidase is responsible for hydrolyzing the alpha-1,6-linked fucose joined to the reducing-end N-acetylglucosamine of the carbohydrate moieties of glycoproteins.</text>
</comment>
<dbReference type="PANTHER" id="PTHR10030:SF37">
    <property type="entry name" value="ALPHA-L-FUCOSIDASE-RELATED"/>
    <property type="match status" value="1"/>
</dbReference>
<dbReference type="InterPro" id="IPR016286">
    <property type="entry name" value="FUC_metazoa-typ"/>
</dbReference>
<comment type="caution">
    <text evidence="8">The sequence shown here is derived from an EMBL/GenBank/DDBJ whole genome shotgun (WGS) entry which is preliminary data.</text>
</comment>
<dbReference type="RefSeq" id="WP_386728187.1">
    <property type="nucleotide sequence ID" value="NZ_JBHSTP010000001.1"/>
</dbReference>
<evidence type="ECO:0000256" key="1">
    <source>
        <dbReference type="ARBA" id="ARBA00004071"/>
    </source>
</evidence>
<comment type="similarity">
    <text evidence="2">Belongs to the glycosyl hydrolase 29 family.</text>
</comment>
<dbReference type="PANTHER" id="PTHR10030">
    <property type="entry name" value="ALPHA-L-FUCOSIDASE"/>
    <property type="match status" value="1"/>
</dbReference>
<dbReference type="SUPFAM" id="SSF51445">
    <property type="entry name" value="(Trans)glycosidases"/>
    <property type="match status" value="1"/>
</dbReference>
<keyword evidence="9" id="KW-1185">Reference proteome</keyword>
<evidence type="ECO:0000256" key="3">
    <source>
        <dbReference type="ARBA" id="ARBA00012662"/>
    </source>
</evidence>
<sequence length="423" mass="47745">MAMQQWFPAAKLGIFIHWGVYSVDGTGESWPIFLGTIPYDTYMAQAERFTAESYDPRQWAELFEAAGARYAVLTARHHDGVALFDSAVSDLTTVRGTPAGRDLIAPYVEAMRERGLRVGLYFSLSNWSHPDYASVRPDTIKHPEHAGNRMAYAPADQQDPWAWQRFLKFNQAQLDELCTRYGPLDLLWFDGEWERDPEQWQLTRLSAQLERTQPVAVLNGRLSEHGDYATPEQGIPIVPPTGPWELCVTMNDSWGWQPQDDNHKSVRQLVRLFAEVIGLGGNLLLAIGPREDGTFTPEQSERLRALGSWIRRHEEAIFPTGAGLPPGHFHGASTLSIDRHTLYLFAFDPPVDFLEVRGVRGVPRRVTMLGTDRQMRFRATPGIEDVPGMLYVDVPAGCSDTLTTVFKLEYDQPVDLYRGAGRE</sequence>
<dbReference type="EMBL" id="JBHSTP010000001">
    <property type="protein sequence ID" value="MFC6355405.1"/>
    <property type="molecule type" value="Genomic_DNA"/>
</dbReference>
<gene>
    <name evidence="8" type="ORF">ACFQB0_04695</name>
</gene>
<evidence type="ECO:0000259" key="7">
    <source>
        <dbReference type="Pfam" id="PF01120"/>
    </source>
</evidence>
<dbReference type="InterPro" id="IPR000933">
    <property type="entry name" value="Glyco_hydro_29"/>
</dbReference>
<evidence type="ECO:0000256" key="2">
    <source>
        <dbReference type="ARBA" id="ARBA00007951"/>
    </source>
</evidence>
<keyword evidence="5" id="KW-0378">Hydrolase</keyword>
<evidence type="ECO:0000313" key="9">
    <source>
        <dbReference type="Proteomes" id="UP001596306"/>
    </source>
</evidence>
<dbReference type="EC" id="3.2.1.51" evidence="3"/>
<dbReference type="InterPro" id="IPR057739">
    <property type="entry name" value="Glyco_hydro_29_N"/>
</dbReference>
<accession>A0ABW1VFH6</accession>
<feature type="domain" description="Glycoside hydrolase family 29 N-terminal" evidence="7">
    <location>
        <begin position="3"/>
        <end position="314"/>
    </location>
</feature>
<evidence type="ECO:0000313" key="8">
    <source>
        <dbReference type="EMBL" id="MFC6355405.1"/>
    </source>
</evidence>
<dbReference type="InterPro" id="IPR017853">
    <property type="entry name" value="GH"/>
</dbReference>
<evidence type="ECO:0000256" key="6">
    <source>
        <dbReference type="ARBA" id="ARBA00023295"/>
    </source>
</evidence>
<evidence type="ECO:0000256" key="5">
    <source>
        <dbReference type="ARBA" id="ARBA00022801"/>
    </source>
</evidence>
<dbReference type="SMART" id="SM00812">
    <property type="entry name" value="Alpha_L_fucos"/>
    <property type="match status" value="1"/>
</dbReference>
<dbReference type="PIRSF" id="PIRSF001092">
    <property type="entry name" value="Alpha-L-fucosidase"/>
    <property type="match status" value="1"/>
</dbReference>
<dbReference type="Gene3D" id="3.20.20.80">
    <property type="entry name" value="Glycosidases"/>
    <property type="match status" value="1"/>
</dbReference>
<name>A0ABW1VFH6_9MICO</name>
<keyword evidence="6" id="KW-0326">Glycosidase</keyword>
<organism evidence="8 9">
    <name type="scientific">Luethyella okanaganae</name>
    <dbReference type="NCBI Taxonomy" id="69372"/>
    <lineage>
        <taxon>Bacteria</taxon>
        <taxon>Bacillati</taxon>
        <taxon>Actinomycetota</taxon>
        <taxon>Actinomycetes</taxon>
        <taxon>Micrococcales</taxon>
        <taxon>Microbacteriaceae</taxon>
        <taxon>Luethyella</taxon>
    </lineage>
</organism>
<protein>
    <recommendedName>
        <fullName evidence="3">alpha-L-fucosidase</fullName>
        <ecNumber evidence="3">3.2.1.51</ecNumber>
    </recommendedName>
</protein>
<evidence type="ECO:0000256" key="4">
    <source>
        <dbReference type="ARBA" id="ARBA00022729"/>
    </source>
</evidence>
<dbReference type="Pfam" id="PF01120">
    <property type="entry name" value="Alpha_L_fucos"/>
    <property type="match status" value="1"/>
</dbReference>
<reference evidence="9" key="1">
    <citation type="journal article" date="2019" name="Int. J. Syst. Evol. Microbiol.">
        <title>The Global Catalogue of Microorganisms (GCM) 10K type strain sequencing project: providing services to taxonomists for standard genome sequencing and annotation.</title>
        <authorList>
            <consortium name="The Broad Institute Genomics Platform"/>
            <consortium name="The Broad Institute Genome Sequencing Center for Infectious Disease"/>
            <person name="Wu L."/>
            <person name="Ma J."/>
        </authorList>
    </citation>
    <scope>NUCLEOTIDE SEQUENCE [LARGE SCALE GENOMIC DNA]</scope>
    <source>
        <strain evidence="9">CCUG 43304</strain>
    </source>
</reference>
<dbReference type="Proteomes" id="UP001596306">
    <property type="component" value="Unassembled WGS sequence"/>
</dbReference>